<keyword evidence="3" id="KW-1185">Reference proteome</keyword>
<dbReference type="RefSeq" id="WP_241486126.1">
    <property type="nucleotide sequence ID" value="NZ_FNUD01000002.1"/>
</dbReference>
<protein>
    <submittedName>
        <fullName evidence="2">Pathogenicity factor</fullName>
    </submittedName>
</protein>
<dbReference type="Proteomes" id="UP000183613">
    <property type="component" value="Unassembled WGS sequence"/>
</dbReference>
<name>A0A1H5GEL4_PSEDM</name>
<evidence type="ECO:0000313" key="3">
    <source>
        <dbReference type="Proteomes" id="UP000183613"/>
    </source>
</evidence>
<dbReference type="EMBL" id="FNUD01000002">
    <property type="protein sequence ID" value="SEE14050.1"/>
    <property type="molecule type" value="Genomic_DNA"/>
</dbReference>
<organism evidence="2 3">
    <name type="scientific">Pseudomonas deceptionensis</name>
    <dbReference type="NCBI Taxonomy" id="882211"/>
    <lineage>
        <taxon>Bacteria</taxon>
        <taxon>Pseudomonadati</taxon>
        <taxon>Pseudomonadota</taxon>
        <taxon>Gammaproteobacteria</taxon>
        <taxon>Pseudomonadales</taxon>
        <taxon>Pseudomonadaceae</taxon>
        <taxon>Pseudomonas</taxon>
    </lineage>
</organism>
<evidence type="ECO:0000256" key="1">
    <source>
        <dbReference type="SAM" id="MobiDB-lite"/>
    </source>
</evidence>
<proteinExistence type="predicted"/>
<comment type="caution">
    <text evidence="2">The sequence shown here is derived from an EMBL/GenBank/DDBJ whole genome shotgun (WGS) entry which is preliminary data.</text>
</comment>
<evidence type="ECO:0000313" key="2">
    <source>
        <dbReference type="EMBL" id="SEE14050.1"/>
    </source>
</evidence>
<dbReference type="InterPro" id="IPR021085">
    <property type="entry name" value="AvrE_T3Es"/>
</dbReference>
<sequence>MFFSPAVPVRLEKNLSTSQSEASPAIRQKPATQSIGRRCSDLFRLGRSSQQRPELIQFRSYRPSSLAFSAKVLHGKVVAEGSQAGRDIAGQLNQLPGRLTADLGFAGTGQGLRLLDEKLNVFHIQSTPAVAAAFKSSCPLAGGARVPDNPGRAHLGQVSDVYTTRDGSQFRLIEQRLHRFEPQTFTWLADKDEGKYARLGLSREGSLMKVPEGVSDLSIAGETQASLRPCAEGAFLQVHRNKGAPVIRLTPVSESGEPVQLTRIGLTGDVLYASNLKGELLRGDLRTAGEGRLEMVREPIGQPGHLVKEGVTIKGFMHDDNGQLNVLFLDAYKQLHSSALMDGAGLAPGWNLSDVMFKAIDKGVPQPGLGALAGAVDLGQRGKVALQGNTLLCWDSPAQRWEQTDQLNIDHLERGLDGCAYVLQEGQLKALAPHKTREPLYMGASYDLAPPNGAKNRFAFEAMTAGSERVITGFAVDNARRFVSLDHNNQLHAHIDGKEKALTFSTSEVVQALALDHLGNLYGQTQTGKLLTLEKAVWQNPSSSHVAWASVKLPGNEQLKTLRMGSDKHLVASWGENHPQLNRWGEKYRQLNISPDGALQWEPLAAQSKTRESSLGSVLSGGELKTQSHATSWAVSSTVLGQTTEGVEREGGYFKSLSAHFKPHEGIKNTAYDLQHGIKGRAGMAGLYGSDTALRQQLKALTSAPQASLDLTARLERLQGHEPLQGIVKALNAARLHVEKSSESAASRLGEMHGAQATPAPDKTVTVGDPESTLHQIRKAFENLSPSTGNRAAALLRSYEQQGVVLSKWNADNKRDLKNPTGLIESDLIHHALTLSHLSGLISRLEKPHPDVTHIAASLESVMQDYHDNPVHKKTSQNINNYAQAEDLYKNFKLLAKDLGTPGSALHSHIARTLGVGQGGDLKQVLMREVRQSESGQSIGSSRNITKSAGLLALGIPPVPFLEFYIGASRGKTNGVTISRTDQGATVKISMDTKHALTTSVGAGLVPLSVGDVIGAELKLGVKANLSASHEKGASISFDVKEADFPRMMEILMGERGDVFDLLDIGNDHKYGHRSKNSVDLSVFALAQGRVHYKALQEPGSLEGLVRTAIGGSASLNLMHLAKGSALTQGLNEVSHTQERNFQLLNKGGASIGVAPGNTSLVAQVEPQGSSLVGFTWFDSSLSGNFDRSRSGALNFTFKRVPAVEQAKVNDLRDALSGFSPQAKRELQALPSAGDIGEQLQNLHQLLDRLPIPQAGPQEHVVLQGKVQTLLQQHQWSTQGKRELGSVERTVSYVGLDGDAEHGWMDDTAAANKAAIIRMLMSQPQLARTLKELESNKGTSVSVGLEVKPDVLRMIERVTVDGGASQDEVERALKNPDNLRIKSLCVNYTASRTHSMELTLPVLTFASSASLSHTHKMLNTEFEYGLDQNTPVLMKFKDVLSPSEDADLNPELLEQNIRNSRRPVF</sequence>
<gene>
    <name evidence="2" type="ORF">SAMN04489800_0030</name>
</gene>
<feature type="region of interest" description="Disordered" evidence="1">
    <location>
        <begin position="742"/>
        <end position="768"/>
    </location>
</feature>
<accession>A0A1H5GEL4</accession>
<reference evidence="2" key="1">
    <citation type="submission" date="2016-10" db="EMBL/GenBank/DDBJ databases">
        <authorList>
            <person name="Varghese N."/>
            <person name="Submissions S."/>
        </authorList>
    </citation>
    <scope>NUCLEOTIDE SEQUENCE [LARGE SCALE GENOMIC DNA]</scope>
    <source>
        <strain evidence="2">LMG 25555</strain>
    </source>
</reference>
<dbReference type="Pfam" id="PF11725">
    <property type="entry name" value="AvrE_T3Es"/>
    <property type="match status" value="1"/>
</dbReference>